<proteinExistence type="inferred from homology"/>
<dbReference type="GO" id="GO:0030570">
    <property type="term" value="F:pectate lyase activity"/>
    <property type="evidence" value="ECO:0007669"/>
    <property type="project" value="InterPro"/>
</dbReference>
<reference evidence="6 7" key="1">
    <citation type="submission" date="2019-02" db="EMBL/GenBank/DDBJ databases">
        <title>Deep-cultivation of Planctomycetes and their phenomic and genomic characterization uncovers novel biology.</title>
        <authorList>
            <person name="Wiegand S."/>
            <person name="Jogler M."/>
            <person name="Boedeker C."/>
            <person name="Pinto D."/>
            <person name="Vollmers J."/>
            <person name="Rivas-Marin E."/>
            <person name="Kohn T."/>
            <person name="Peeters S.H."/>
            <person name="Heuer A."/>
            <person name="Rast P."/>
            <person name="Oberbeckmann S."/>
            <person name="Bunk B."/>
            <person name="Jeske O."/>
            <person name="Meyerdierks A."/>
            <person name="Storesund J.E."/>
            <person name="Kallscheuer N."/>
            <person name="Luecker S."/>
            <person name="Lage O.M."/>
            <person name="Pohl T."/>
            <person name="Merkel B.J."/>
            <person name="Hornburger P."/>
            <person name="Mueller R.-W."/>
            <person name="Bruemmer F."/>
            <person name="Labrenz M."/>
            <person name="Spormann A.M."/>
            <person name="Op den Camp H."/>
            <person name="Overmann J."/>
            <person name="Amann R."/>
            <person name="Jetten M.S.M."/>
            <person name="Mascher T."/>
            <person name="Medema M.H."/>
            <person name="Devos D.P."/>
            <person name="Kaster A.-K."/>
            <person name="Ovreas L."/>
            <person name="Rohde M."/>
            <person name="Galperin M.Y."/>
            <person name="Jogler C."/>
        </authorList>
    </citation>
    <scope>NUCLEOTIDE SEQUENCE [LARGE SCALE GENOMIC DNA]</scope>
    <source>
        <strain evidence="6 7">Pla85_3_4</strain>
    </source>
</reference>
<keyword evidence="2" id="KW-0964">Secreted</keyword>
<feature type="domain" description="Pectate lyase" evidence="5">
    <location>
        <begin position="47"/>
        <end position="198"/>
    </location>
</feature>
<organism evidence="6 7">
    <name type="scientific">Lignipirellula cremea</name>
    <dbReference type="NCBI Taxonomy" id="2528010"/>
    <lineage>
        <taxon>Bacteria</taxon>
        <taxon>Pseudomonadati</taxon>
        <taxon>Planctomycetota</taxon>
        <taxon>Planctomycetia</taxon>
        <taxon>Pirellulales</taxon>
        <taxon>Pirellulaceae</taxon>
        <taxon>Lignipirellula</taxon>
    </lineage>
</organism>
<dbReference type="PANTHER" id="PTHR31683">
    <property type="entry name" value="PECTATE LYASE 18-RELATED"/>
    <property type="match status" value="1"/>
</dbReference>
<dbReference type="EMBL" id="CP036433">
    <property type="protein sequence ID" value="QDU96930.1"/>
    <property type="molecule type" value="Genomic_DNA"/>
</dbReference>
<evidence type="ECO:0000313" key="6">
    <source>
        <dbReference type="EMBL" id="QDU96930.1"/>
    </source>
</evidence>
<name>A0A518DYK6_9BACT</name>
<dbReference type="InterPro" id="IPR012334">
    <property type="entry name" value="Pectin_lyas_fold"/>
</dbReference>
<dbReference type="SMART" id="SM00656">
    <property type="entry name" value="Amb_all"/>
    <property type="match status" value="1"/>
</dbReference>
<keyword evidence="4" id="KW-0732">Signal</keyword>
<gene>
    <name evidence="6" type="primary">pelA</name>
    <name evidence="6" type="ORF">Pla8534_47530</name>
</gene>
<accession>A0A518DYK6</accession>
<protein>
    <submittedName>
        <fullName evidence="6">Pectate trisaccharide-lyase</fullName>
        <ecNumber evidence="6">4.2.2.22</ecNumber>
    </submittedName>
</protein>
<dbReference type="EC" id="4.2.2.22" evidence="6"/>
<keyword evidence="7" id="KW-1185">Reference proteome</keyword>
<dbReference type="AlphaFoldDB" id="A0A518DYK6"/>
<dbReference type="Pfam" id="PF00544">
    <property type="entry name" value="Pectate_lyase_4"/>
    <property type="match status" value="1"/>
</dbReference>
<evidence type="ECO:0000256" key="3">
    <source>
        <dbReference type="SAM" id="MobiDB-lite"/>
    </source>
</evidence>
<dbReference type="GO" id="GO:0005576">
    <property type="term" value="C:extracellular region"/>
    <property type="evidence" value="ECO:0007669"/>
    <property type="project" value="UniProtKB-SubCell"/>
</dbReference>
<evidence type="ECO:0000256" key="1">
    <source>
        <dbReference type="ARBA" id="ARBA00023239"/>
    </source>
</evidence>
<feature type="chain" id="PRO_5021998798" evidence="4">
    <location>
        <begin position="23"/>
        <end position="200"/>
    </location>
</feature>
<evidence type="ECO:0000259" key="5">
    <source>
        <dbReference type="SMART" id="SM00656"/>
    </source>
</evidence>
<dbReference type="SUPFAM" id="SSF51126">
    <property type="entry name" value="Pectin lyase-like"/>
    <property type="match status" value="1"/>
</dbReference>
<dbReference type="GO" id="GO:0000272">
    <property type="term" value="P:polysaccharide catabolic process"/>
    <property type="evidence" value="ECO:0007669"/>
    <property type="project" value="UniProtKB-KW"/>
</dbReference>
<dbReference type="Gene3D" id="2.160.20.10">
    <property type="entry name" value="Single-stranded right-handed beta-helix, Pectin lyase-like"/>
    <property type="match status" value="1"/>
</dbReference>
<evidence type="ECO:0000256" key="2">
    <source>
        <dbReference type="RuleBase" id="RU361173"/>
    </source>
</evidence>
<evidence type="ECO:0000256" key="4">
    <source>
        <dbReference type="SAM" id="SignalP"/>
    </source>
</evidence>
<keyword evidence="2" id="KW-0119">Carbohydrate metabolism</keyword>
<dbReference type="KEGG" id="lcre:Pla8534_47530"/>
<dbReference type="InterPro" id="IPR002022">
    <property type="entry name" value="Pec_lyase"/>
</dbReference>
<feature type="signal peptide" evidence="4">
    <location>
        <begin position="1"/>
        <end position="22"/>
    </location>
</feature>
<dbReference type="InterPro" id="IPR045032">
    <property type="entry name" value="PEL"/>
</dbReference>
<keyword evidence="1 2" id="KW-0456">Lyase</keyword>
<dbReference type="Proteomes" id="UP000317648">
    <property type="component" value="Chromosome"/>
</dbReference>
<comment type="subcellular location">
    <subcellularLocation>
        <location evidence="2">Secreted</location>
    </subcellularLocation>
</comment>
<dbReference type="PANTHER" id="PTHR31683:SF18">
    <property type="entry name" value="PECTATE LYASE 21-RELATED"/>
    <property type="match status" value="1"/>
</dbReference>
<evidence type="ECO:0000313" key="7">
    <source>
        <dbReference type="Proteomes" id="UP000317648"/>
    </source>
</evidence>
<keyword evidence="2" id="KW-0624">Polysaccharide degradation</keyword>
<comment type="similarity">
    <text evidence="2">Belongs to the polysaccharide lyase 1 family.</text>
</comment>
<sequence length="200" mass="21087" precursor="true">MRDILKLSTGLLLFLLPAAVSAGEPAATFESEPVGWASVEGATTGGKGGPVFRVSDEATLAAKLKGNEPATIVITGPIALESKVRVGSNKTLLGEGAQGRLTGAGLTLAKVNNVILRNLTIHDSDDDAINIEGESHHVWVDHCDLARSHDGLLDIKHGSDLITVSWCHFHDHHKTCLLGHSDKPSALAEDRGPRIKESSG</sequence>
<feature type="region of interest" description="Disordered" evidence="3">
    <location>
        <begin position="181"/>
        <end position="200"/>
    </location>
</feature>
<dbReference type="InterPro" id="IPR011050">
    <property type="entry name" value="Pectin_lyase_fold/virulence"/>
</dbReference>